<dbReference type="EMBL" id="JBHRTK010000014">
    <property type="protein sequence ID" value="MFC3207533.1"/>
    <property type="molecule type" value="Genomic_DNA"/>
</dbReference>
<reference evidence="2" key="1">
    <citation type="journal article" date="2019" name="Int. J. Syst. Evol. Microbiol.">
        <title>The Global Catalogue of Microorganisms (GCM) 10K type strain sequencing project: providing services to taxonomists for standard genome sequencing and annotation.</title>
        <authorList>
            <consortium name="The Broad Institute Genomics Platform"/>
            <consortium name="The Broad Institute Genome Sequencing Center for Infectious Disease"/>
            <person name="Wu L."/>
            <person name="Ma J."/>
        </authorList>
    </citation>
    <scope>NUCLEOTIDE SEQUENCE [LARGE SCALE GENOMIC DNA]</scope>
    <source>
        <strain evidence="2">KCTC 52165</strain>
    </source>
</reference>
<keyword evidence="2" id="KW-1185">Reference proteome</keyword>
<organism evidence="1 2">
    <name type="scientific">Aquamicrobium soli</name>
    <dbReference type="NCBI Taxonomy" id="1811518"/>
    <lineage>
        <taxon>Bacteria</taxon>
        <taxon>Pseudomonadati</taxon>
        <taxon>Pseudomonadota</taxon>
        <taxon>Alphaproteobacteria</taxon>
        <taxon>Hyphomicrobiales</taxon>
        <taxon>Phyllobacteriaceae</taxon>
        <taxon>Aquamicrobium</taxon>
    </lineage>
</organism>
<accession>A0ABV7KG81</accession>
<proteinExistence type="predicted"/>
<protein>
    <submittedName>
        <fullName evidence="1">Uncharacterized protein</fullName>
    </submittedName>
</protein>
<evidence type="ECO:0000313" key="2">
    <source>
        <dbReference type="Proteomes" id="UP001595583"/>
    </source>
</evidence>
<dbReference type="Proteomes" id="UP001595583">
    <property type="component" value="Unassembled WGS sequence"/>
</dbReference>
<dbReference type="RefSeq" id="WP_378221845.1">
    <property type="nucleotide sequence ID" value="NZ_JBHRTK010000014.1"/>
</dbReference>
<comment type="caution">
    <text evidence="1">The sequence shown here is derived from an EMBL/GenBank/DDBJ whole genome shotgun (WGS) entry which is preliminary data.</text>
</comment>
<name>A0ABV7KG81_9HYPH</name>
<sequence length="279" mass="31106">MVPASLMGGHSQRAPIDVWNTETFDAALLAELNSERDLLRDYVLTERQHFLERQAATGWAPYATNPHAEARNDFVERVIMSAMAERSIRAWHYTRLTDDETSLLRSGGVYTSNLETIRQRLDVQVSAGALSAEHADALYAASPFHHQNGSRAGKFWMTSHPMSPENSLVELLLEHWGGEGVYFWLKEPELVELVKSFGRPRVIELAVPLQITSHSYSAAKAVVATFVRSPGCEPEWPAFDLYATSPLGPGAVLDIHTEGEPNFTALARGYPAEFVDRDR</sequence>
<gene>
    <name evidence="1" type="ORF">ACFOHJ_15015</name>
</gene>
<evidence type="ECO:0000313" key="1">
    <source>
        <dbReference type="EMBL" id="MFC3207533.1"/>
    </source>
</evidence>